<feature type="region of interest" description="Disordered" evidence="1">
    <location>
        <begin position="495"/>
        <end position="521"/>
    </location>
</feature>
<dbReference type="EMBL" id="ML170688">
    <property type="protein sequence ID" value="TDL13356.1"/>
    <property type="molecule type" value="Genomic_DNA"/>
</dbReference>
<sequence length="602" mass="66538">MEIEAILEATKPSLNFPAASELATDGTWLHWLVSVAKEPPTNFSKWEHTNLSSNSLEEIKEALTSGSVLKFKNPSVVPVEFTEKALTTLMGRPSKVYNVLGGRYDFVSHHSISNNSHADVRERGRTYTKAGYRLLDVGELSDREEDRNEEGSTEEPHECDSSHCGCETAEECTTMALEDVMAMAIRPDQTLQATADGALTQPLAGLLWCLANQTCVAESDRDLDQMTMRCHHTINSQGLFTHILRTGGGLACSRRLESGKEFVVWSEIGPDLNDLDAKSIHKASFEGQWKQAFHVAPKVWHATILVPGDVIVIPPGTLYGTYSIKPTIISIFEWLMTETLPLTEISRRLDCLNPNFSDGPRPGIFSDIVDMARSYAKSQDVARSSDSILRSLTRMVFQPELYGEAHGLDECMPLVPASNAAALDDSVLTISSLPTTHAALQDEKVLLEKKLDWCRLAQARLNLLGRSQVSVPPTTPWSNLTALITLDRLYDWDEDEDDAQDEDEDADKQAATESGIEPRTGLRVENHEPNLKRCWVYKKGNVPVDPTIISGLLALPPGSQRRVIGNLQIKLVEQVNPPLPIKRSSGLAVDIKRPLKKSRVGG</sequence>
<name>A0A4Y7PDP8_9AGAM</name>
<dbReference type="AlphaFoldDB" id="A0A4Y7PDP8"/>
<evidence type="ECO:0008006" key="4">
    <source>
        <dbReference type="Google" id="ProtNLM"/>
    </source>
</evidence>
<feature type="compositionally biased region" description="Basic and acidic residues" evidence="1">
    <location>
        <begin position="140"/>
        <end position="161"/>
    </location>
</feature>
<organism evidence="2 3">
    <name type="scientific">Rickenella mellea</name>
    <dbReference type="NCBI Taxonomy" id="50990"/>
    <lineage>
        <taxon>Eukaryota</taxon>
        <taxon>Fungi</taxon>
        <taxon>Dikarya</taxon>
        <taxon>Basidiomycota</taxon>
        <taxon>Agaricomycotina</taxon>
        <taxon>Agaricomycetes</taxon>
        <taxon>Hymenochaetales</taxon>
        <taxon>Rickenellaceae</taxon>
        <taxon>Rickenella</taxon>
    </lineage>
</organism>
<evidence type="ECO:0000256" key="1">
    <source>
        <dbReference type="SAM" id="MobiDB-lite"/>
    </source>
</evidence>
<dbReference type="Proteomes" id="UP000294933">
    <property type="component" value="Unassembled WGS sequence"/>
</dbReference>
<gene>
    <name evidence="2" type="ORF">BD410DRAFT_847034</name>
</gene>
<protein>
    <recommendedName>
        <fullName evidence="4">JmjC domain-containing protein</fullName>
    </recommendedName>
</protein>
<keyword evidence="3" id="KW-1185">Reference proteome</keyword>
<feature type="region of interest" description="Disordered" evidence="1">
    <location>
        <begin position="138"/>
        <end position="162"/>
    </location>
</feature>
<evidence type="ECO:0000313" key="2">
    <source>
        <dbReference type="EMBL" id="TDL13356.1"/>
    </source>
</evidence>
<proteinExistence type="predicted"/>
<accession>A0A4Y7PDP8</accession>
<evidence type="ECO:0000313" key="3">
    <source>
        <dbReference type="Proteomes" id="UP000294933"/>
    </source>
</evidence>
<dbReference type="VEuPathDB" id="FungiDB:BD410DRAFT_847034"/>
<reference evidence="2 3" key="1">
    <citation type="submission" date="2018-06" db="EMBL/GenBank/DDBJ databases">
        <title>A transcriptomic atlas of mushroom development highlights an independent origin of complex multicellularity.</title>
        <authorList>
            <consortium name="DOE Joint Genome Institute"/>
            <person name="Krizsan K."/>
            <person name="Almasi E."/>
            <person name="Merenyi Z."/>
            <person name="Sahu N."/>
            <person name="Viragh M."/>
            <person name="Koszo T."/>
            <person name="Mondo S."/>
            <person name="Kiss B."/>
            <person name="Balint B."/>
            <person name="Kues U."/>
            <person name="Barry K."/>
            <person name="Hegedus J.C."/>
            <person name="Henrissat B."/>
            <person name="Johnson J."/>
            <person name="Lipzen A."/>
            <person name="Ohm R."/>
            <person name="Nagy I."/>
            <person name="Pangilinan J."/>
            <person name="Yan J."/>
            <person name="Xiong Y."/>
            <person name="Grigoriev I.V."/>
            <person name="Hibbett D.S."/>
            <person name="Nagy L.G."/>
        </authorList>
    </citation>
    <scope>NUCLEOTIDE SEQUENCE [LARGE SCALE GENOMIC DNA]</scope>
    <source>
        <strain evidence="2 3">SZMC22713</strain>
    </source>
</reference>
<feature type="compositionally biased region" description="Acidic residues" evidence="1">
    <location>
        <begin position="495"/>
        <end position="506"/>
    </location>
</feature>